<feature type="compositionally biased region" description="Polar residues" evidence="1">
    <location>
        <begin position="1"/>
        <end position="12"/>
    </location>
</feature>
<feature type="region of interest" description="Disordered" evidence="1">
    <location>
        <begin position="1"/>
        <end position="21"/>
    </location>
</feature>
<accession>D7L941</accession>
<organism evidence="3">
    <name type="scientific">Arabidopsis lyrata subsp. lyrata</name>
    <name type="common">Lyre-leaved rock-cress</name>
    <dbReference type="NCBI Taxonomy" id="81972"/>
    <lineage>
        <taxon>Eukaryota</taxon>
        <taxon>Viridiplantae</taxon>
        <taxon>Streptophyta</taxon>
        <taxon>Embryophyta</taxon>
        <taxon>Tracheophyta</taxon>
        <taxon>Spermatophyta</taxon>
        <taxon>Magnoliopsida</taxon>
        <taxon>eudicotyledons</taxon>
        <taxon>Gunneridae</taxon>
        <taxon>Pentapetalae</taxon>
        <taxon>rosids</taxon>
        <taxon>malvids</taxon>
        <taxon>Brassicales</taxon>
        <taxon>Brassicaceae</taxon>
        <taxon>Camelineae</taxon>
        <taxon>Arabidopsis</taxon>
    </lineage>
</organism>
<gene>
    <name evidence="2" type="ORF">ARALYDRAFT_342010</name>
</gene>
<dbReference type="AlphaFoldDB" id="D7L941"/>
<name>D7L941_ARALL</name>
<dbReference type="EMBL" id="GL348715">
    <property type="protein sequence ID" value="EFH59404.1"/>
    <property type="molecule type" value="Genomic_DNA"/>
</dbReference>
<feature type="region of interest" description="Disordered" evidence="1">
    <location>
        <begin position="75"/>
        <end position="98"/>
    </location>
</feature>
<evidence type="ECO:0000256" key="1">
    <source>
        <dbReference type="SAM" id="MobiDB-lite"/>
    </source>
</evidence>
<dbReference type="HOGENOM" id="CLU_1789474_0_0_1"/>
<reference evidence="3" key="1">
    <citation type="journal article" date="2011" name="Nat. Genet.">
        <title>The Arabidopsis lyrata genome sequence and the basis of rapid genome size change.</title>
        <authorList>
            <person name="Hu T.T."/>
            <person name="Pattyn P."/>
            <person name="Bakker E.G."/>
            <person name="Cao J."/>
            <person name="Cheng J.-F."/>
            <person name="Clark R.M."/>
            <person name="Fahlgren N."/>
            <person name="Fawcett J.A."/>
            <person name="Grimwood J."/>
            <person name="Gundlach H."/>
            <person name="Haberer G."/>
            <person name="Hollister J.D."/>
            <person name="Ossowski S."/>
            <person name="Ottilar R.P."/>
            <person name="Salamov A.A."/>
            <person name="Schneeberger K."/>
            <person name="Spannagl M."/>
            <person name="Wang X."/>
            <person name="Yang L."/>
            <person name="Nasrallah M.E."/>
            <person name="Bergelson J."/>
            <person name="Carrington J.C."/>
            <person name="Gaut B.S."/>
            <person name="Schmutz J."/>
            <person name="Mayer K.F.X."/>
            <person name="Van de Peer Y."/>
            <person name="Grigoriev I.V."/>
            <person name="Nordborg M."/>
            <person name="Weigel D."/>
            <person name="Guo Y.-L."/>
        </authorList>
    </citation>
    <scope>NUCLEOTIDE SEQUENCE [LARGE SCALE GENOMIC DNA]</scope>
    <source>
        <strain evidence="3">cv. MN47</strain>
    </source>
</reference>
<evidence type="ECO:0000313" key="3">
    <source>
        <dbReference type="Proteomes" id="UP000008694"/>
    </source>
</evidence>
<sequence length="145" mass="16228">MGISQRQGIPQTRQKKSPEIEEILVGFTSEFTIEVERKMERSHGGGEEVEEEEEMKGRSAIDELKASGREDVFALGRMGISQRQGIPQTRQKKSPEIEEILVGFTSEFTIEVERKMERSHGGGEEVEEEEEMKGRSAIDVSGGDA</sequence>
<proteinExistence type="predicted"/>
<dbReference type="Proteomes" id="UP000008694">
    <property type="component" value="Unassembled WGS sequence"/>
</dbReference>
<protein>
    <submittedName>
        <fullName evidence="2">Predicted protein</fullName>
    </submittedName>
</protein>
<feature type="region of interest" description="Disordered" evidence="1">
    <location>
        <begin position="39"/>
        <end position="58"/>
    </location>
</feature>
<dbReference type="Gramene" id="fgenesh1_pg.C_scaffold_3001773">
    <property type="protein sequence ID" value="fgenesh1_pg.C_scaffold_3001773"/>
    <property type="gene ID" value="fgenesh1_pg.C_scaffold_3001773"/>
</dbReference>
<feature type="region of interest" description="Disordered" evidence="1">
    <location>
        <begin position="116"/>
        <end position="145"/>
    </location>
</feature>
<keyword evidence="3" id="KW-1185">Reference proteome</keyword>
<evidence type="ECO:0000313" key="2">
    <source>
        <dbReference type="EMBL" id="EFH59404.1"/>
    </source>
</evidence>